<feature type="domain" description="Peptidase M48" evidence="8">
    <location>
        <begin position="121"/>
        <end position="182"/>
    </location>
</feature>
<keyword evidence="7" id="KW-0812">Transmembrane</keyword>
<evidence type="ECO:0000313" key="10">
    <source>
        <dbReference type="Proteomes" id="UP000199103"/>
    </source>
</evidence>
<evidence type="ECO:0000256" key="5">
    <source>
        <dbReference type="ARBA" id="ARBA00023049"/>
    </source>
</evidence>
<reference evidence="9 10" key="1">
    <citation type="submission" date="2016-10" db="EMBL/GenBank/DDBJ databases">
        <authorList>
            <person name="de Groot N.N."/>
        </authorList>
    </citation>
    <scope>NUCLEOTIDE SEQUENCE [LARGE SCALE GENOMIC DNA]</scope>
    <source>
        <strain evidence="9 10">DSM 21800</strain>
    </source>
</reference>
<dbReference type="PANTHER" id="PTHR34978">
    <property type="entry name" value="POSSIBLE SENSOR-TRANSDUCER PROTEIN BLAR"/>
    <property type="match status" value="1"/>
</dbReference>
<keyword evidence="5 6" id="KW-0482">Metalloprotease</keyword>
<keyword evidence="2" id="KW-0479">Metal-binding</keyword>
<comment type="similarity">
    <text evidence="6">Belongs to the peptidase M48 family.</text>
</comment>
<feature type="transmembrane region" description="Helical" evidence="7">
    <location>
        <begin position="31"/>
        <end position="59"/>
    </location>
</feature>
<dbReference type="GO" id="GO:0006508">
    <property type="term" value="P:proteolysis"/>
    <property type="evidence" value="ECO:0007669"/>
    <property type="project" value="UniProtKB-KW"/>
</dbReference>
<keyword evidence="1 6" id="KW-0645">Protease</keyword>
<feature type="transmembrane region" description="Helical" evidence="7">
    <location>
        <begin position="80"/>
        <end position="105"/>
    </location>
</feature>
<dbReference type="RefSeq" id="WP_231920439.1">
    <property type="nucleotide sequence ID" value="NZ_LT629772.1"/>
</dbReference>
<dbReference type="Proteomes" id="UP000199103">
    <property type="component" value="Chromosome I"/>
</dbReference>
<organism evidence="9 10">
    <name type="scientific">Microlunatus soli</name>
    <dbReference type="NCBI Taxonomy" id="630515"/>
    <lineage>
        <taxon>Bacteria</taxon>
        <taxon>Bacillati</taxon>
        <taxon>Actinomycetota</taxon>
        <taxon>Actinomycetes</taxon>
        <taxon>Propionibacteriales</taxon>
        <taxon>Propionibacteriaceae</taxon>
        <taxon>Microlunatus</taxon>
    </lineage>
</organism>
<accession>A0A1H1Z7T7</accession>
<keyword evidence="10" id="KW-1185">Reference proteome</keyword>
<protein>
    <submittedName>
        <fullName evidence="9">Peptidase family M48</fullName>
    </submittedName>
</protein>
<dbReference type="EMBL" id="LT629772">
    <property type="protein sequence ID" value="SDT29637.1"/>
    <property type="molecule type" value="Genomic_DNA"/>
</dbReference>
<dbReference type="AlphaFoldDB" id="A0A1H1Z7T7"/>
<dbReference type="STRING" id="630515.SAMN04489812_5035"/>
<keyword evidence="4 6" id="KW-0862">Zinc</keyword>
<dbReference type="PANTHER" id="PTHR34978:SF3">
    <property type="entry name" value="SLR0241 PROTEIN"/>
    <property type="match status" value="1"/>
</dbReference>
<evidence type="ECO:0000256" key="3">
    <source>
        <dbReference type="ARBA" id="ARBA00022801"/>
    </source>
</evidence>
<evidence type="ECO:0000259" key="8">
    <source>
        <dbReference type="Pfam" id="PF01435"/>
    </source>
</evidence>
<dbReference type="GO" id="GO:0046872">
    <property type="term" value="F:metal ion binding"/>
    <property type="evidence" value="ECO:0007669"/>
    <property type="project" value="UniProtKB-KW"/>
</dbReference>
<keyword evidence="3 6" id="KW-0378">Hydrolase</keyword>
<dbReference type="Pfam" id="PF01435">
    <property type="entry name" value="Peptidase_M48"/>
    <property type="match status" value="1"/>
</dbReference>
<keyword evidence="7" id="KW-1133">Transmembrane helix</keyword>
<dbReference type="InterPro" id="IPR052173">
    <property type="entry name" value="Beta-lactam_resp_regulator"/>
</dbReference>
<dbReference type="Gene3D" id="3.30.2010.10">
    <property type="entry name" value="Metalloproteases ('zincins'), catalytic domain"/>
    <property type="match status" value="1"/>
</dbReference>
<evidence type="ECO:0000256" key="1">
    <source>
        <dbReference type="ARBA" id="ARBA00022670"/>
    </source>
</evidence>
<evidence type="ECO:0000313" key="9">
    <source>
        <dbReference type="EMBL" id="SDT29637.1"/>
    </source>
</evidence>
<dbReference type="CDD" id="cd07326">
    <property type="entry name" value="M56_BlaR1_MecR1_like"/>
    <property type="match status" value="1"/>
</dbReference>
<name>A0A1H1Z7T7_9ACTN</name>
<keyword evidence="7" id="KW-0472">Membrane</keyword>
<dbReference type="InterPro" id="IPR001915">
    <property type="entry name" value="Peptidase_M48"/>
</dbReference>
<dbReference type="GO" id="GO:0004222">
    <property type="term" value="F:metalloendopeptidase activity"/>
    <property type="evidence" value="ECO:0007669"/>
    <property type="project" value="InterPro"/>
</dbReference>
<gene>
    <name evidence="9" type="ORF">SAMN04489812_5035</name>
</gene>
<evidence type="ECO:0000256" key="6">
    <source>
        <dbReference type="RuleBase" id="RU003983"/>
    </source>
</evidence>
<evidence type="ECO:0000256" key="4">
    <source>
        <dbReference type="ARBA" id="ARBA00022833"/>
    </source>
</evidence>
<evidence type="ECO:0000256" key="2">
    <source>
        <dbReference type="ARBA" id="ARBA00022723"/>
    </source>
</evidence>
<comment type="cofactor">
    <cofactor evidence="6">
        <name>Zn(2+)</name>
        <dbReference type="ChEBI" id="CHEBI:29105"/>
    </cofactor>
    <text evidence="6">Binds 1 zinc ion per subunit.</text>
</comment>
<proteinExistence type="inferred from homology"/>
<sequence>MQPDVVICLLAPLLAVPIARATTRWLHPRTATMVITVSAVVLAATSCIGLGILVIGALARWDIVSESDRIAHRSVLLRQLTIPPVAAVATLALTAASVAAIGYGIRRLRSLVRSHRHARSFAGPDRIVVTASPAADAYAIPGRPARIVVSRGMITALDATDFDALLAHEHAHLDHGHHGYVSVVRLAAAANPFLRPLVPAVEFAIERWADEHAAQVTGDRRAVAVAITKAALATGPRTDPGALPAVRLAMAAPIASRADGPVPRRVRALLTPTPRSNSFAMAASCALTAITAWCAAEAAGDLGQLLALAPGSLT</sequence>
<evidence type="ECO:0000256" key="7">
    <source>
        <dbReference type="SAM" id="Phobius"/>
    </source>
</evidence>